<dbReference type="CDD" id="cd00222">
    <property type="entry name" value="CollagenBindB"/>
    <property type="match status" value="3"/>
</dbReference>
<evidence type="ECO:0000256" key="3">
    <source>
        <dbReference type="SAM" id="SignalP"/>
    </source>
</evidence>
<proteinExistence type="predicted"/>
<dbReference type="SUPFAM" id="SSF49478">
    <property type="entry name" value="Cna protein B-type domain"/>
    <property type="match status" value="4"/>
</dbReference>
<feature type="domain" description="CNA-B" evidence="4">
    <location>
        <begin position="2469"/>
        <end position="2507"/>
    </location>
</feature>
<reference evidence="6" key="1">
    <citation type="submission" date="2020-10" db="EMBL/GenBank/DDBJ databases">
        <authorList>
            <person name="Gilroy R."/>
        </authorList>
    </citation>
    <scope>NUCLEOTIDE SEQUENCE</scope>
    <source>
        <strain evidence="6">ChiSjej4B22-8349</strain>
    </source>
</reference>
<dbReference type="Pfam" id="PF05738">
    <property type="entry name" value="Cna_B"/>
    <property type="match status" value="4"/>
</dbReference>
<dbReference type="InterPro" id="IPR055382">
    <property type="entry name" value="DUF7601"/>
</dbReference>
<evidence type="ECO:0000313" key="6">
    <source>
        <dbReference type="EMBL" id="HIU95378.1"/>
    </source>
</evidence>
<evidence type="ECO:0000256" key="2">
    <source>
        <dbReference type="SAM" id="Phobius"/>
    </source>
</evidence>
<feature type="domain" description="DUF7601" evidence="5">
    <location>
        <begin position="2754"/>
        <end position="2856"/>
    </location>
</feature>
<feature type="transmembrane region" description="Helical" evidence="2">
    <location>
        <begin position="2876"/>
        <end position="2897"/>
    </location>
</feature>
<comment type="caution">
    <text evidence="6">The sequence shown here is derived from an EMBL/GenBank/DDBJ whole genome shotgun (WGS) entry which is preliminary data.</text>
</comment>
<organism evidence="6 7">
    <name type="scientific">Candidatus Allocopromorpha excrementipullorum</name>
    <dbReference type="NCBI Taxonomy" id="2840743"/>
    <lineage>
        <taxon>Bacteria</taxon>
        <taxon>Bacillati</taxon>
        <taxon>Bacillota</taxon>
        <taxon>Clostridia</taxon>
        <taxon>Eubacteriales</taxon>
        <taxon>Eubacteriaceae</taxon>
        <taxon>Eubacteriaceae incertae sedis</taxon>
        <taxon>Candidatus Allocopromorpha</taxon>
    </lineage>
</organism>
<feature type="domain" description="CNA-B" evidence="4">
    <location>
        <begin position="2663"/>
        <end position="2750"/>
    </location>
</feature>
<dbReference type="Proteomes" id="UP000824130">
    <property type="component" value="Unassembled WGS sequence"/>
</dbReference>
<sequence>MRVSAGKKFMVMMMTLVMIVTMMPGTISAAYEGGRDKEDSGTEGGADGRMITLSWKPEKAYDNAEREKVKVSLEAAYDPEKSGADSVDMEIRLEEDEAQLLMQFRDPGSELDETITVKPSAGNDISIRHGDDGALFLEFTLDRQEPVLKADLDFGKAEGAATEPGAHDVTVEAGDVLAGARYGEGNEAEPVDAENIAVDAESFTVMISDEKDLPGLFGTDSLSGKNSLSGKMTARSLSSRERVDIDERQDVQSSDIFWVDNNDEMSIRPGTAEMVPVLRFSLEGNGSFAELTADNMATLGLTQMPEVSITENGIGRWNVQIPQLPSKVTYYDAYGDVTVYDDIQWEVVPAAANGYQLTEVTREDIGSGESIYTGLTEPGWYYVLMEDIVFDLAFRKGGNAVDETVAEDVIKKNFYFNVEYRQGVRESIDLTDEEHSGRFDIDVEVDSENKNGKCSMTGVPKYNLDGTRITYSMEDKFEDEDKILVDDFEDVPGFEKGDYYSIIYDNTAVPGFSAQTDQLYDGGTMYLTLAGTRDYEAAKIWLDDGEDETVDNRPTGEFQLWRYREGSSYTTAAPVRDGTGDIMSIELDSSGLKDPVEGEDGFDSQKLQFEDLPKYDTEGYSYYYVLREYLDTTDIDNEAAQNYIQVFGGVNGYHDTVEGVEITGEDPDNEPRRQEGNTFLYNGGIILNRIDESTSVSVSKIWNAAAFQAAFDGVKIEMTLYSKSEDDERWESTGKTRTMEDFSAEISVDDISETVPKYDEFGQQLQYIWRETGVYQGDEKIELTVDEENFLKAFFVLRQDGRDVEYTSLSETDEETGDTVITNSIANTVKYTVDKKWYDEDGKETDPPEDASVKFAIYRVINGEDITSDKKVAEFTMDGEADEEAEKVNEELGISVREESPWNAVVSPLVEFDENGNQYEYVLLEMAGEQAYIPEYEVTKDQDGDYYATVINKPGSGQRIMVRKNWNDNSDIAHREPVTITAYDKTNPDEPLGSVTLGQTDGDGSQGAWYDWLSIPADVDQDDVYILETQVGDTDIPADKDLYDSWTGDAPVLDTGSNNDYSTLQYQAENHKYEVSYSVETVEGLKFYTAENRRLGNVDLTVTKEWTDGDGSQRQAIAEELKRIKKESSVDIRLAIELDFHDSAQYNANHGDYKVGNDKDGNGYVSIGRKESDVAIYDNEGNRVSYRQTVDFTDDQKIYFYNLPKYDANSDIVRYDIREVWIEDGKEISRGDIENKYENLYSLIADYSTRYAEGEYQIVDNHGKPDVQTIGVENYLSGAKDIKWKKLWHDLYNYENSLRPDIYLDIYSVSHYEEDGAIKEQTQVYQRDYRWTFDDELTDQGGQYSREHYWLAQIEGVPKYDALGYEMTYYAIEKTIVDRGSFDYTDVYYLDPNHDGTDEDVTSEDYIGSEYEVTEAAIENGYVQNVSDVESGDGYGTSHYALIEEGTFNNHLDRYVEVTAEKLWSSLPAGYDMKDLPTATFTLYRQLASDSSGDPATDGKKIAEITIKGSDWADISRNGSYRFQFLYEGVNEYNFGEDGEMVITPEDENASRLQKYDEDGNLWRYTVVETSMATDIQGSGSNITGPDFSKVFDQAGSSSGVVIENTYDNEENLGSLSVKKLLYLPMAKDGERWAPEAYPAVTFELTRTYTKNDGTTSPAETVDTMTWSSEAVRDEYESQAGGLLSKIASFFTGDPVTVNGSQVDENGDFEPLEKVITFEALEIYAPNGSPYVYTVKEVKSSLNGYDTWAVEGDVAIEYAETKMTGEPVPGDPATGELTPAADSEDGTEEERTIAATFINRQDTEREIVTVSGQKNWNDYDDVFGTRPDEITLTLYRQADSQPGQSNSIGKTEVSDGLYSVIWDETSGNVWTYTITGKQVAVELEKYAPNGMPWKYSVRETLADTDGGAAEIYDMTPAGGETSAKGAAGDSGEITLGHLTNSMMTSTSFSKTWVDSDGDVIDEDLLGVELSVDFTLQVAEVTKGEDSQEQISEWSDAETYFRTNLGWIDDNGRSAYENVFGEDGEYQFTQTKTGHIDDDEVWGKDNRGSFSGLPGYIKKDSSSAETTQLTYRVVERKIRYEAGENTVIQNVNVTADEGTTYKLEFPEASVGDEDAGAFDGPFAPAYPDGDGWSSDGAYNDSDSDFANMLKTTEMAAKKIWQGDDNNAYGTREETGRGDYDWEVTFVVQQRLDGDEWSDVMVNGEGGETPLTITIYGTDLQTGSDVVTFSGLPETGLTGGTYQYRIRELDTDDTVIDGTAGNDRYNTSYEVDYDREDGVTTVTNRLETTRIYADKIWNKGIKDKQTLTFELKYLDEDGETWRSFVPAATVTLDGIPELAQTVPGSLPAVGASYGEYDSWRASWSNVPLVMAGSSLDNDGHTIYTVVEKDTGRYLIETTGGDKNYDGEKYHTFDISNNEKTSLTVEKSWLGVEPDALKEVTASIYRAAVTDEELEAGKLDGDSRAEAVPGNDGGEMTVTLNKGNGWNVTIEDLPKYDGEGKTYVYFARETVIGGEEPPEDELYISYKNGRDPASGDYSTRIINVGRTDIEGSKTWKDNGGAYGTRPDDVELKLYRATAEGEPALVDADTMKEEGIAFRWANKDGDRWSYQYTGLPVTDSRGNEYAYSVKEAEEMEAGDGDVYRAGSEGTSDNGYALTNTLTDTIDIPVEKVWTDSDDKGGTRPDSIRLVLCANGEEYREATVERPDTDDGRWAYTFEGLPEYDEDGVRIEYTVAEKEVPDGYDVRVDGMTVENVARGGLTVTKTVKGNAGDKDKEFTFIVTLDNENITGLYGDMEFEDGKARFTISDGESLSADGLPGGTGYSVREEEGGSDGYVTRSENSEGTIPAGDIITVKYINSKDIPPADGSDTDTKTGDDTSLAIPAAVMAASLAAIAAVLAGIRRKSRK</sequence>
<keyword evidence="3" id="KW-0732">Signal</keyword>
<gene>
    <name evidence="6" type="ORF">IAD25_01520</name>
</gene>
<evidence type="ECO:0000259" key="4">
    <source>
        <dbReference type="Pfam" id="PF05738"/>
    </source>
</evidence>
<reference evidence="6" key="2">
    <citation type="journal article" date="2021" name="PeerJ">
        <title>Extensive microbial diversity within the chicken gut microbiome revealed by metagenomics and culture.</title>
        <authorList>
            <person name="Gilroy R."/>
            <person name="Ravi A."/>
            <person name="Getino M."/>
            <person name="Pursley I."/>
            <person name="Horton D.L."/>
            <person name="Alikhan N.F."/>
            <person name="Baker D."/>
            <person name="Gharbi K."/>
            <person name="Hall N."/>
            <person name="Watson M."/>
            <person name="Adriaenssens E.M."/>
            <person name="Foster-Nyarko E."/>
            <person name="Jarju S."/>
            <person name="Secka A."/>
            <person name="Antonio M."/>
            <person name="Oren A."/>
            <person name="Chaudhuri R.R."/>
            <person name="La Ragione R."/>
            <person name="Hildebrand F."/>
            <person name="Pallen M.J."/>
        </authorList>
    </citation>
    <scope>NUCLEOTIDE SEQUENCE</scope>
    <source>
        <strain evidence="6">ChiSjej4B22-8349</strain>
    </source>
</reference>
<keyword evidence="2" id="KW-0472">Membrane</keyword>
<accession>A0A9D1STN2</accession>
<feature type="domain" description="CNA-B" evidence="4">
    <location>
        <begin position="2546"/>
        <end position="2656"/>
    </location>
</feature>
<feature type="chain" id="PRO_5039094109" evidence="3">
    <location>
        <begin position="30"/>
        <end position="2903"/>
    </location>
</feature>
<dbReference type="Gene3D" id="2.60.40.1140">
    <property type="entry name" value="Collagen-binding surface protein Cna, B-type domain"/>
    <property type="match status" value="5"/>
</dbReference>
<evidence type="ECO:0000256" key="1">
    <source>
        <dbReference type="SAM" id="MobiDB-lite"/>
    </source>
</evidence>
<protein>
    <submittedName>
        <fullName evidence="6">Cna B-type domain-containing protein</fullName>
    </submittedName>
</protein>
<dbReference type="Pfam" id="PF24547">
    <property type="entry name" value="DUF7601"/>
    <property type="match status" value="1"/>
</dbReference>
<evidence type="ECO:0000259" key="5">
    <source>
        <dbReference type="Pfam" id="PF24547"/>
    </source>
</evidence>
<dbReference type="EMBL" id="DVOB01000034">
    <property type="protein sequence ID" value="HIU95378.1"/>
    <property type="molecule type" value="Genomic_DNA"/>
</dbReference>
<feature type="region of interest" description="Disordered" evidence="1">
    <location>
        <begin position="1765"/>
        <end position="1788"/>
    </location>
</feature>
<keyword evidence="2" id="KW-1133">Transmembrane helix</keyword>
<keyword evidence="2" id="KW-0812">Transmembrane</keyword>
<name>A0A9D1STN2_9FIRM</name>
<dbReference type="InterPro" id="IPR008454">
    <property type="entry name" value="Collagen-bd_Cna-like_B-typ_dom"/>
</dbReference>
<feature type="domain" description="CNA-B" evidence="4">
    <location>
        <begin position="1810"/>
        <end position="1880"/>
    </location>
</feature>
<feature type="signal peptide" evidence="3">
    <location>
        <begin position="1"/>
        <end position="29"/>
    </location>
</feature>
<evidence type="ECO:0000313" key="7">
    <source>
        <dbReference type="Proteomes" id="UP000824130"/>
    </source>
</evidence>